<dbReference type="Pfam" id="PF22521">
    <property type="entry name" value="HypF_C_2"/>
    <property type="match status" value="1"/>
</dbReference>
<feature type="domain" description="Acylphosphatase-like" evidence="10">
    <location>
        <begin position="3"/>
        <end position="89"/>
    </location>
</feature>
<keyword evidence="9" id="KW-0378">Hydrolase</keyword>
<dbReference type="OrthoDB" id="9808093at2"/>
<dbReference type="GO" id="GO:0016743">
    <property type="term" value="F:carboxyl- or carbamoyltransferase activity"/>
    <property type="evidence" value="ECO:0007669"/>
    <property type="project" value="UniProtKB-UniRule"/>
</dbReference>
<evidence type="ECO:0000256" key="4">
    <source>
        <dbReference type="ARBA" id="ARBA00022723"/>
    </source>
</evidence>
<dbReference type="eggNOG" id="COG0068">
    <property type="taxonomic scope" value="Bacteria"/>
</dbReference>
<dbReference type="STRING" id="326298.Suden_1431"/>
<evidence type="ECO:0000256" key="9">
    <source>
        <dbReference type="PROSITE-ProRule" id="PRU00520"/>
    </source>
</evidence>
<comment type="catalytic activity">
    <reaction evidence="7">
        <text>C-terminal L-cysteinyl-[HypE protein] + carbamoyl phosphate + ATP + H2O = C-terminal S-carboxamide-L-cysteinyl-[HypE protein] + AMP + phosphate + diphosphate + H(+)</text>
        <dbReference type="Rhea" id="RHEA:55636"/>
        <dbReference type="Rhea" id="RHEA-COMP:14247"/>
        <dbReference type="Rhea" id="RHEA-COMP:14392"/>
        <dbReference type="ChEBI" id="CHEBI:15377"/>
        <dbReference type="ChEBI" id="CHEBI:15378"/>
        <dbReference type="ChEBI" id="CHEBI:30616"/>
        <dbReference type="ChEBI" id="CHEBI:33019"/>
        <dbReference type="ChEBI" id="CHEBI:43474"/>
        <dbReference type="ChEBI" id="CHEBI:58228"/>
        <dbReference type="ChEBI" id="CHEBI:76913"/>
        <dbReference type="ChEBI" id="CHEBI:139126"/>
        <dbReference type="ChEBI" id="CHEBI:456215"/>
    </reaction>
</comment>
<dbReference type="UniPathway" id="UPA00335"/>
<dbReference type="InterPro" id="IPR036046">
    <property type="entry name" value="Acylphosphatase-like_dom_sf"/>
</dbReference>
<dbReference type="Gene3D" id="3.30.110.120">
    <property type="match status" value="1"/>
</dbReference>
<dbReference type="InterPro" id="IPR004421">
    <property type="entry name" value="Carbamoyltransferase_HypF"/>
</dbReference>
<dbReference type="NCBIfam" id="TIGR00143">
    <property type="entry name" value="hypF"/>
    <property type="match status" value="1"/>
</dbReference>
<evidence type="ECO:0000313" key="12">
    <source>
        <dbReference type="EMBL" id="ABB44708.1"/>
    </source>
</evidence>
<proteinExistence type="inferred from homology"/>
<evidence type="ECO:0000256" key="8">
    <source>
        <dbReference type="PIRNR" id="PIRNR006256"/>
    </source>
</evidence>
<protein>
    <recommendedName>
        <fullName evidence="8">Carbamoyltransferase</fullName>
        <ecNumber evidence="8">6.2.-.-</ecNumber>
    </recommendedName>
</protein>
<evidence type="ECO:0000256" key="2">
    <source>
        <dbReference type="ARBA" id="ARBA00008097"/>
    </source>
</evidence>
<gene>
    <name evidence="12" type="ordered locus">Suden_1431</name>
</gene>
<keyword evidence="13" id="KW-1185">Reference proteome</keyword>
<dbReference type="GO" id="GO:0051604">
    <property type="term" value="P:protein maturation"/>
    <property type="evidence" value="ECO:0007669"/>
    <property type="project" value="TreeGrafter"/>
</dbReference>
<sequence length="742" mass="83985">MKRVAYSIKGQVQGVGFRPFVYKMALELDLVGFVKNSQSGVEIEVEGREQQLNVFNASLSLKLPPLARIDTIVTKDIKPLQEKSFKIVQSSQNSINQKTALISSDIATCKECLDDVKKEGRYHNYFATNCTNCGPRYSIIKSVPYDRKNSSMDVFEMCSECKEAYENPHDRRYHAQPISCNECGPSLSLFKGNQKVEIDKKNIIEKVASLIKNGKILAIKGIGGFHIVCDANSDEALKNLREFKHRPTKPFAIMCKDLQQIKALAEVSEKEEQLLTCKEAPIVILKKRTCNHISSLLAPNIDRIGCFLPYTALHHLLFAHLQNPIVATSANLGDEPIIIKAEDIFKKLPFVEFTLDFEREIINGVDDSLVQVVDENMQVLRLSRGYAPKVIKLPFKSQNMILAVGANQKNSVAFVMDDNIILSPHIGDLNSLEAFGFFERTLESFKRFYDFEPDIIVHDRHPNYETTKWAKKQNKKLVEIGHHLAHIYACKAEFGLSGDYVGFSFDGTGYGDDSTLWGGEIFVGDERKYSFKQIKLLGGERAIKEPRRVALSMLFDELSLEEVLKLELDVVKSFSHVEIKMLHQSYLKNLNAPKSSSVGRLFDAIASFSNIAQTISYEGESGLLCESYYDKSIKKCFDYIVENGVIDMKIVEYMLKNKPDKKELISTFINTLIKIILDISKIEKLEVILSGGVFQNKTLLELTCKELKEEKIKHYYQRQSAINDGGIALGQAYYVLSYNKKI</sequence>
<comment type="similarity">
    <text evidence="2 8">Belongs to the carbamoyltransferase HypF family.</text>
</comment>
<dbReference type="Pfam" id="PF01300">
    <property type="entry name" value="Sua5_yciO_yrdC"/>
    <property type="match status" value="1"/>
</dbReference>
<dbReference type="InterPro" id="IPR017968">
    <property type="entry name" value="Acylphosphatase_CS"/>
</dbReference>
<dbReference type="PIRSF" id="PIRSF006256">
    <property type="entry name" value="CMPcnvr_hdrg_mat"/>
    <property type="match status" value="1"/>
</dbReference>
<dbReference type="InterPro" id="IPR017945">
    <property type="entry name" value="DHBP_synth_RibB-like_a/b_dom"/>
</dbReference>
<dbReference type="EMBL" id="CP000153">
    <property type="protein sequence ID" value="ABB44708.1"/>
    <property type="molecule type" value="Genomic_DNA"/>
</dbReference>
<dbReference type="Proteomes" id="UP000002714">
    <property type="component" value="Chromosome"/>
</dbReference>
<dbReference type="GO" id="GO:0003998">
    <property type="term" value="F:acylphosphatase activity"/>
    <property type="evidence" value="ECO:0007669"/>
    <property type="project" value="UniProtKB-EC"/>
</dbReference>
<dbReference type="GO" id="GO:0016874">
    <property type="term" value="F:ligase activity"/>
    <property type="evidence" value="ECO:0007669"/>
    <property type="project" value="UniProtKB-UniRule"/>
</dbReference>
<comment type="catalytic activity">
    <reaction evidence="9">
        <text>an acyl phosphate + H2O = a carboxylate + phosphate + H(+)</text>
        <dbReference type="Rhea" id="RHEA:14965"/>
        <dbReference type="ChEBI" id="CHEBI:15377"/>
        <dbReference type="ChEBI" id="CHEBI:15378"/>
        <dbReference type="ChEBI" id="CHEBI:29067"/>
        <dbReference type="ChEBI" id="CHEBI:43474"/>
        <dbReference type="ChEBI" id="CHEBI:59918"/>
        <dbReference type="EC" id="3.6.1.7"/>
    </reaction>
</comment>
<dbReference type="SUPFAM" id="SSF55821">
    <property type="entry name" value="YrdC/RibB"/>
    <property type="match status" value="1"/>
</dbReference>
<organism evidence="12 13">
    <name type="scientific">Sulfurimonas denitrificans (strain ATCC 33889 / DSM 1251)</name>
    <name type="common">Thiomicrospira denitrificans (strain ATCC 33889 / DSM 1251)</name>
    <dbReference type="NCBI Taxonomy" id="326298"/>
    <lineage>
        <taxon>Bacteria</taxon>
        <taxon>Pseudomonadati</taxon>
        <taxon>Campylobacterota</taxon>
        <taxon>Epsilonproteobacteria</taxon>
        <taxon>Campylobacterales</taxon>
        <taxon>Sulfurimonadaceae</taxon>
        <taxon>Sulfurimonas</taxon>
    </lineage>
</organism>
<dbReference type="InterPro" id="IPR011125">
    <property type="entry name" value="Znf_HypF"/>
</dbReference>
<dbReference type="InterPro" id="IPR051060">
    <property type="entry name" value="Carbamoyltrans_HypF-like"/>
</dbReference>
<evidence type="ECO:0000256" key="7">
    <source>
        <dbReference type="ARBA" id="ARBA00048220"/>
    </source>
</evidence>
<dbReference type="SUPFAM" id="SSF54975">
    <property type="entry name" value="Acylphosphatase/BLUF domain-like"/>
    <property type="match status" value="1"/>
</dbReference>
<dbReference type="AlphaFoldDB" id="Q30QM3"/>
<dbReference type="InterPro" id="IPR006070">
    <property type="entry name" value="Sua5-like_dom"/>
</dbReference>
<feature type="domain" description="YrdC-like" evidence="11">
    <location>
        <begin position="201"/>
        <end position="385"/>
    </location>
</feature>
<dbReference type="PANTHER" id="PTHR42959">
    <property type="entry name" value="CARBAMOYLTRANSFERASE"/>
    <property type="match status" value="1"/>
</dbReference>
<dbReference type="GO" id="GO:0008270">
    <property type="term" value="F:zinc ion binding"/>
    <property type="evidence" value="ECO:0007669"/>
    <property type="project" value="UniProtKB-KW"/>
</dbReference>
<dbReference type="Pfam" id="PF17788">
    <property type="entry name" value="HypF_C"/>
    <property type="match status" value="1"/>
</dbReference>
<comment type="pathway">
    <text evidence="1">Protein modification; [NiFe] hydrogenase maturation.</text>
</comment>
<reference evidence="12 13" key="1">
    <citation type="journal article" date="2008" name="Appl. Environ. Microbiol.">
        <title>Genome of the epsilonproteobacterial chemolithoautotroph Sulfurimonas denitrificans.</title>
        <authorList>
            <person name="Sievert S.M."/>
            <person name="Scott K.M."/>
            <person name="Klotz M.G."/>
            <person name="Chain P.S.G."/>
            <person name="Hauser L.J."/>
            <person name="Hemp J."/>
            <person name="Huegler M."/>
            <person name="Land M."/>
            <person name="Lapidus A."/>
            <person name="Larimer F.W."/>
            <person name="Lucas S."/>
            <person name="Malfatti S.A."/>
            <person name="Meyer F."/>
            <person name="Paulsen I.T."/>
            <person name="Ren Q."/>
            <person name="Simon J."/>
            <person name="Bailey K."/>
            <person name="Diaz E."/>
            <person name="Fitzpatrick K.A."/>
            <person name="Glover B."/>
            <person name="Gwatney N."/>
            <person name="Korajkic A."/>
            <person name="Long A."/>
            <person name="Mobberley J.M."/>
            <person name="Pantry S.N."/>
            <person name="Pazder G."/>
            <person name="Peterson S."/>
            <person name="Quintanilla J.D."/>
            <person name="Sprinkle R."/>
            <person name="Stephens J."/>
            <person name="Thomas P."/>
            <person name="Vaughn R."/>
            <person name="Weber M.J."/>
            <person name="Wooten L.L."/>
        </authorList>
    </citation>
    <scope>NUCLEOTIDE SEQUENCE [LARGE SCALE GENOMIC DNA]</scope>
    <source>
        <strain evidence="13">ATCC 33889 / DSM 1251</strain>
    </source>
</reference>
<dbReference type="InterPro" id="IPR055128">
    <property type="entry name" value="HypF_C_2"/>
</dbReference>
<dbReference type="Gene3D" id="3.90.870.50">
    <property type="match status" value="1"/>
</dbReference>
<evidence type="ECO:0000256" key="5">
    <source>
        <dbReference type="ARBA" id="ARBA00022771"/>
    </source>
</evidence>
<dbReference type="PROSITE" id="PS51160">
    <property type="entry name" value="ACYLPHOSPHATASE_3"/>
    <property type="match status" value="1"/>
</dbReference>
<name>Q30QM3_SULDN</name>
<evidence type="ECO:0000313" key="13">
    <source>
        <dbReference type="Proteomes" id="UP000002714"/>
    </source>
</evidence>
<dbReference type="InterPro" id="IPR001792">
    <property type="entry name" value="Acylphosphatase-like_dom"/>
</dbReference>
<dbReference type="KEGG" id="tdn:Suden_1431"/>
<evidence type="ECO:0000256" key="1">
    <source>
        <dbReference type="ARBA" id="ARBA00004711"/>
    </source>
</evidence>
<dbReference type="RefSeq" id="WP_011373060.1">
    <property type="nucleotide sequence ID" value="NC_007575.1"/>
</dbReference>
<dbReference type="EC" id="6.2.-.-" evidence="8"/>
<evidence type="ECO:0000256" key="6">
    <source>
        <dbReference type="ARBA" id="ARBA00022833"/>
    </source>
</evidence>
<feature type="active site" evidence="9">
    <location>
        <position position="18"/>
    </location>
</feature>
<dbReference type="PANTHER" id="PTHR42959:SF1">
    <property type="entry name" value="CARBAMOYLTRANSFERASE HYPF"/>
    <property type="match status" value="1"/>
</dbReference>
<dbReference type="Pfam" id="PF07503">
    <property type="entry name" value="zf-HYPF"/>
    <property type="match status" value="2"/>
</dbReference>
<evidence type="ECO:0000259" key="10">
    <source>
        <dbReference type="PROSITE" id="PS51160"/>
    </source>
</evidence>
<dbReference type="GO" id="GO:0003725">
    <property type="term" value="F:double-stranded RNA binding"/>
    <property type="evidence" value="ECO:0007669"/>
    <property type="project" value="InterPro"/>
</dbReference>
<evidence type="ECO:0000259" key="11">
    <source>
        <dbReference type="PROSITE" id="PS51163"/>
    </source>
</evidence>
<dbReference type="InterPro" id="IPR041440">
    <property type="entry name" value="HypF_C"/>
</dbReference>
<dbReference type="PROSITE" id="PS00150">
    <property type="entry name" value="ACYLPHOSPHATASE_1"/>
    <property type="match status" value="1"/>
</dbReference>
<keyword evidence="6" id="KW-0862">Zinc</keyword>
<keyword evidence="4" id="KW-0479">Metal-binding</keyword>
<evidence type="ECO:0000256" key="3">
    <source>
        <dbReference type="ARBA" id="ARBA00022598"/>
    </source>
</evidence>
<dbReference type="Pfam" id="PF00708">
    <property type="entry name" value="Acylphosphatase"/>
    <property type="match status" value="1"/>
</dbReference>
<dbReference type="PROSITE" id="PS51163">
    <property type="entry name" value="YRDC"/>
    <property type="match status" value="1"/>
</dbReference>
<feature type="active site" evidence="9">
    <location>
        <position position="36"/>
    </location>
</feature>
<dbReference type="HOGENOM" id="CLU_009164_0_0_7"/>
<keyword evidence="5" id="KW-0863">Zinc-finger</keyword>
<keyword evidence="3" id="KW-0436">Ligase</keyword>
<dbReference type="Gene3D" id="3.30.420.360">
    <property type="match status" value="1"/>
</dbReference>
<accession>Q30QM3</accession>
<dbReference type="Gene3D" id="3.30.420.40">
    <property type="match status" value="1"/>
</dbReference>